<dbReference type="InterPro" id="IPR018113">
    <property type="entry name" value="PTrfase_EIIB_Cys"/>
</dbReference>
<accession>A0A0R1HSG3</accession>
<dbReference type="InterPro" id="IPR011055">
    <property type="entry name" value="Dup_hybrid_motif"/>
</dbReference>
<keyword evidence="8" id="KW-0418">Kinase</keyword>
<dbReference type="SUPFAM" id="SSF51261">
    <property type="entry name" value="Duplicated hybrid motif"/>
    <property type="match status" value="1"/>
</dbReference>
<dbReference type="EMBL" id="AZDI01000007">
    <property type="protein sequence ID" value="KRK45543.1"/>
    <property type="molecule type" value="Genomic_DNA"/>
</dbReference>
<evidence type="ECO:0000256" key="1">
    <source>
        <dbReference type="ARBA" id="ARBA00004651"/>
    </source>
</evidence>
<feature type="transmembrane region" description="Helical" evidence="17">
    <location>
        <begin position="217"/>
        <end position="244"/>
    </location>
</feature>
<feature type="transmembrane region" description="Helical" evidence="17">
    <location>
        <begin position="114"/>
        <end position="137"/>
    </location>
</feature>
<dbReference type="InterPro" id="IPR036878">
    <property type="entry name" value="Glu_permease_IIB"/>
</dbReference>
<evidence type="ECO:0000256" key="17">
    <source>
        <dbReference type="SAM" id="Phobius"/>
    </source>
</evidence>
<evidence type="ECO:0000256" key="6">
    <source>
        <dbReference type="ARBA" id="ARBA00022683"/>
    </source>
</evidence>
<keyword evidence="7 17" id="KW-0812">Transmembrane</keyword>
<dbReference type="PROSITE" id="PS51103">
    <property type="entry name" value="PTS_EIIC_TYPE_1"/>
    <property type="match status" value="1"/>
</dbReference>
<evidence type="ECO:0000313" key="22">
    <source>
        <dbReference type="Proteomes" id="UP000051450"/>
    </source>
</evidence>
<evidence type="ECO:0000256" key="12">
    <source>
        <dbReference type="ARBA" id="ARBA00045139"/>
    </source>
</evidence>
<dbReference type="Gene3D" id="3.30.1360.60">
    <property type="entry name" value="Glucose permease domain IIB"/>
    <property type="match status" value="1"/>
</dbReference>
<evidence type="ECO:0000256" key="11">
    <source>
        <dbReference type="ARBA" id="ARBA00044053"/>
    </source>
</evidence>
<dbReference type="PANTHER" id="PTHR30175:SF1">
    <property type="entry name" value="PTS SYSTEM ARBUTIN-, CELLOBIOSE-, AND SALICIN-SPECIFIC EIIBC COMPONENT-RELATED"/>
    <property type="match status" value="1"/>
</dbReference>
<organism evidence="21 22">
    <name type="scientific">Dellaglioa algida DSM 15638</name>
    <dbReference type="NCBI Taxonomy" id="1423719"/>
    <lineage>
        <taxon>Bacteria</taxon>
        <taxon>Bacillati</taxon>
        <taxon>Bacillota</taxon>
        <taxon>Bacilli</taxon>
        <taxon>Lactobacillales</taxon>
        <taxon>Lactobacillaceae</taxon>
        <taxon>Dellaglioa</taxon>
    </lineage>
</organism>
<dbReference type="Pfam" id="PF02378">
    <property type="entry name" value="PTS_EIIC"/>
    <property type="match status" value="1"/>
</dbReference>
<dbReference type="InterPro" id="IPR011297">
    <property type="entry name" value="PTS_IIABC_b_glu"/>
</dbReference>
<keyword evidence="6" id="KW-0598">Phosphotransferase system</keyword>
<dbReference type="Proteomes" id="UP000051450">
    <property type="component" value="Unassembled WGS sequence"/>
</dbReference>
<dbReference type="GO" id="GO:0090589">
    <property type="term" value="F:protein-phosphocysteine-trehalose phosphotransferase system transporter activity"/>
    <property type="evidence" value="ECO:0007669"/>
    <property type="project" value="TreeGrafter"/>
</dbReference>
<evidence type="ECO:0000259" key="18">
    <source>
        <dbReference type="PROSITE" id="PS51093"/>
    </source>
</evidence>
<dbReference type="Pfam" id="PF00367">
    <property type="entry name" value="PTS_EIIB"/>
    <property type="match status" value="1"/>
</dbReference>
<dbReference type="InterPro" id="IPR013013">
    <property type="entry name" value="PTS_EIIC_1"/>
</dbReference>
<feature type="transmembrane region" description="Helical" evidence="17">
    <location>
        <begin position="401"/>
        <end position="425"/>
    </location>
</feature>
<evidence type="ECO:0000256" key="4">
    <source>
        <dbReference type="ARBA" id="ARBA00022597"/>
    </source>
</evidence>
<feature type="transmembrane region" description="Helical" evidence="17">
    <location>
        <begin position="175"/>
        <end position="197"/>
    </location>
</feature>
<evidence type="ECO:0000259" key="19">
    <source>
        <dbReference type="PROSITE" id="PS51098"/>
    </source>
</evidence>
<name>A0A0R1HSG3_9LACO</name>
<dbReference type="OrthoDB" id="9769191at2"/>
<feature type="transmembrane region" description="Helical" evidence="17">
    <location>
        <begin position="305"/>
        <end position="331"/>
    </location>
</feature>
<dbReference type="GO" id="GO:0008982">
    <property type="term" value="F:protein-N(PI)-phosphohistidine-sugar phosphotransferase activity"/>
    <property type="evidence" value="ECO:0007669"/>
    <property type="project" value="InterPro"/>
</dbReference>
<dbReference type="GO" id="GO:0009401">
    <property type="term" value="P:phosphoenolpyruvate-dependent sugar phosphotransferase system"/>
    <property type="evidence" value="ECO:0007669"/>
    <property type="project" value="UniProtKB-KW"/>
</dbReference>
<feature type="active site" description="Phosphocysteine intermediate; for EIIB activity" evidence="16">
    <location>
        <position position="26"/>
    </location>
</feature>
<dbReference type="CDD" id="cd00212">
    <property type="entry name" value="PTS_IIB_glc"/>
    <property type="match status" value="1"/>
</dbReference>
<dbReference type="AlphaFoldDB" id="A0A0R1HSG3"/>
<comment type="caution">
    <text evidence="21">The sequence shown here is derived from an EMBL/GenBank/DDBJ whole genome shotgun (WGS) entry which is preliminary data.</text>
</comment>
<dbReference type="PATRIC" id="fig|1423719.4.peg.1381"/>
<dbReference type="PROSITE" id="PS51098">
    <property type="entry name" value="PTS_EIIB_TYPE_1"/>
    <property type="match status" value="1"/>
</dbReference>
<evidence type="ECO:0000256" key="15">
    <source>
        <dbReference type="ARBA" id="ARBA00081008"/>
    </source>
</evidence>
<dbReference type="Pfam" id="PF00358">
    <property type="entry name" value="PTS_EIIA_1"/>
    <property type="match status" value="1"/>
</dbReference>
<dbReference type="InterPro" id="IPR001127">
    <property type="entry name" value="PTS_EIIA_1_perm"/>
</dbReference>
<keyword evidence="22" id="KW-1185">Reference proteome</keyword>
<feature type="transmembrane region" description="Helical" evidence="17">
    <location>
        <begin position="143"/>
        <end position="163"/>
    </location>
</feature>
<evidence type="ECO:0000256" key="5">
    <source>
        <dbReference type="ARBA" id="ARBA00022679"/>
    </source>
</evidence>
<dbReference type="PROSITE" id="PS51093">
    <property type="entry name" value="PTS_EIIA_TYPE_1"/>
    <property type="match status" value="1"/>
</dbReference>
<dbReference type="EC" id="2.7.1.211" evidence="11"/>
<dbReference type="InterPro" id="IPR050558">
    <property type="entry name" value="PTS_Sugar-Specific_Components"/>
</dbReference>
<evidence type="ECO:0000256" key="8">
    <source>
        <dbReference type="ARBA" id="ARBA00022777"/>
    </source>
</evidence>
<evidence type="ECO:0000313" key="21">
    <source>
        <dbReference type="EMBL" id="KRK45543.1"/>
    </source>
</evidence>
<evidence type="ECO:0000256" key="7">
    <source>
        <dbReference type="ARBA" id="ARBA00022692"/>
    </source>
</evidence>
<dbReference type="InterPro" id="IPR001996">
    <property type="entry name" value="PTS_IIB_1"/>
</dbReference>
<feature type="transmembrane region" description="Helical" evidence="17">
    <location>
        <begin position="375"/>
        <end position="394"/>
    </location>
</feature>
<dbReference type="FunFam" id="3.30.1360.60:FF:000001">
    <property type="entry name" value="PTS system glucose-specific IIBC component PtsG"/>
    <property type="match status" value="1"/>
</dbReference>
<feature type="transmembrane region" description="Helical" evidence="17">
    <location>
        <begin position="445"/>
        <end position="464"/>
    </location>
</feature>
<feature type="transmembrane region" description="Helical" evidence="17">
    <location>
        <begin position="343"/>
        <end position="363"/>
    </location>
</feature>
<feature type="domain" description="PTS EIIB type-1" evidence="19">
    <location>
        <begin position="4"/>
        <end position="86"/>
    </location>
</feature>
<dbReference type="PROSITE" id="PS00371">
    <property type="entry name" value="PTS_EIIA_TYPE_1_HIS"/>
    <property type="match status" value="1"/>
</dbReference>
<reference evidence="21 22" key="1">
    <citation type="journal article" date="2015" name="Genome Announc.">
        <title>Expanding the biotechnology potential of lactobacilli through comparative genomics of 213 strains and associated genera.</title>
        <authorList>
            <person name="Sun Z."/>
            <person name="Harris H.M."/>
            <person name="McCann A."/>
            <person name="Guo C."/>
            <person name="Argimon S."/>
            <person name="Zhang W."/>
            <person name="Yang X."/>
            <person name="Jeffery I.B."/>
            <person name="Cooney J.C."/>
            <person name="Kagawa T.F."/>
            <person name="Liu W."/>
            <person name="Song Y."/>
            <person name="Salvetti E."/>
            <person name="Wrobel A."/>
            <person name="Rasinkangas P."/>
            <person name="Parkhill J."/>
            <person name="Rea M.C."/>
            <person name="O'Sullivan O."/>
            <person name="Ritari J."/>
            <person name="Douillard F.P."/>
            <person name="Paul Ross R."/>
            <person name="Yang R."/>
            <person name="Briner A.E."/>
            <person name="Felis G.E."/>
            <person name="de Vos W.M."/>
            <person name="Barrangou R."/>
            <person name="Klaenhammer T.R."/>
            <person name="Caufield P.W."/>
            <person name="Cui Y."/>
            <person name="Zhang H."/>
            <person name="O'Toole P.W."/>
        </authorList>
    </citation>
    <scope>NUCLEOTIDE SEQUENCE [LARGE SCALE GENOMIC DNA]</scope>
    <source>
        <strain evidence="21 22">DSM 15638</strain>
    </source>
</reference>
<evidence type="ECO:0000256" key="10">
    <source>
        <dbReference type="ARBA" id="ARBA00023136"/>
    </source>
</evidence>
<keyword evidence="2" id="KW-0813">Transport</keyword>
<dbReference type="FunFam" id="2.70.70.10:FF:000001">
    <property type="entry name" value="PTS system glucose-specific IIA component"/>
    <property type="match status" value="1"/>
</dbReference>
<keyword evidence="5" id="KW-0808">Transferase</keyword>
<dbReference type="GO" id="GO:0005886">
    <property type="term" value="C:plasma membrane"/>
    <property type="evidence" value="ECO:0007669"/>
    <property type="project" value="UniProtKB-SubCell"/>
</dbReference>
<dbReference type="RefSeq" id="WP_057974414.1">
    <property type="nucleotide sequence ID" value="NZ_AZDI01000007.1"/>
</dbReference>
<proteinExistence type="predicted"/>
<feature type="domain" description="PTS EIIA type-1" evidence="18">
    <location>
        <begin position="520"/>
        <end position="624"/>
    </location>
</feature>
<keyword evidence="4" id="KW-0762">Sugar transport</keyword>
<evidence type="ECO:0000259" key="20">
    <source>
        <dbReference type="PROSITE" id="PS51103"/>
    </source>
</evidence>
<comment type="subcellular location">
    <subcellularLocation>
        <location evidence="1">Cell membrane</location>
        <topology evidence="1">Multi-pass membrane protein</topology>
    </subcellularLocation>
</comment>
<evidence type="ECO:0000256" key="16">
    <source>
        <dbReference type="PROSITE-ProRule" id="PRU00421"/>
    </source>
</evidence>
<dbReference type="NCBIfam" id="TIGR00830">
    <property type="entry name" value="PTBA"/>
    <property type="match status" value="1"/>
</dbReference>
<evidence type="ECO:0000256" key="2">
    <source>
        <dbReference type="ARBA" id="ARBA00022448"/>
    </source>
</evidence>
<comment type="catalytic activity">
    <reaction evidence="13">
        <text>N(pros)-phospho-L-histidyl-[protein](out) + sucrose = sucrose 6(G)-phosphate(in) + L-histidyl-[protein]</text>
        <dbReference type="Rhea" id="RHEA:49236"/>
        <dbReference type="Rhea" id="RHEA-COMP:9745"/>
        <dbReference type="Rhea" id="RHEA-COMP:9746"/>
        <dbReference type="ChEBI" id="CHEBI:17992"/>
        <dbReference type="ChEBI" id="CHEBI:29979"/>
        <dbReference type="ChEBI" id="CHEBI:64837"/>
        <dbReference type="ChEBI" id="CHEBI:91002"/>
        <dbReference type="EC" id="2.7.1.211"/>
    </reaction>
</comment>
<dbReference type="Gene3D" id="2.70.70.10">
    <property type="entry name" value="Glucose Permease (Domain IIA)"/>
    <property type="match status" value="1"/>
</dbReference>
<feature type="domain" description="PTS EIIC type-1" evidence="20">
    <location>
        <begin position="104"/>
        <end position="482"/>
    </location>
</feature>
<dbReference type="STRING" id="1423719.FC66_GL001359"/>
<evidence type="ECO:0000256" key="9">
    <source>
        <dbReference type="ARBA" id="ARBA00022989"/>
    </source>
</evidence>
<sequence length="657" mass="69941">MSYDKLAKDILKNVGGEANVNSVVHCTTRLRFKLKDEDKANTDILKDMDGVVTVVKSGGQYQVVVGNQVPEVYDELVKGSGLAGDGIVPDDDGEKMKPLDAFIDMISGIFAPTLGVLAATGMIKGLVAMLVAFNWVAATSGTYIILNALGDSFFYFFPIILAYSASKKFHVNPLLAMVIGASLVYPTIVAQLPATLAATGGKALYTLFAGTIFESPIYMTFLGIPVIMMSYASSVVPIIVSIWFASKVEPFFQKRIPEVVRTFLVPMLTALVVVPITFIFIGPLTTWASDIVATGFSAVYSLSPIAAGAVLGGLWQVLVIFGLHWGLIPLALLNISTQGSDPILALMLGTTFAQIGSVLAITIKTKNNKLKALGYSSFISGIFGVTEPAIYGITLPRKKPFVITCISAAIGGMILGLFGTKGYLLGGLGIFSIPSYLNPKTGIDMSFYAVPIAIVVSFVLSYVLTMMFGLTKADQEVPVVAETTNATTTASAPVKSEQVEEEVLVSPLKGQVLPLADVKDPVFNSGAMGNGIAILPEIGQLYAPADGVISLVFPTGHAVGMKTDSGAEILMHIGMDTVELGGKFFEIQTEMDKVVKKGDLLLKFDIDEIKKAGYEIITPIIVTNTPRYKEVNPIAKEQSNVIVGDDLLDLETNLGGK</sequence>
<dbReference type="PROSITE" id="PS01035">
    <property type="entry name" value="PTS_EIIB_TYPE_1_CYS"/>
    <property type="match status" value="1"/>
</dbReference>
<dbReference type="GO" id="GO:0016301">
    <property type="term" value="F:kinase activity"/>
    <property type="evidence" value="ECO:0007669"/>
    <property type="project" value="UniProtKB-KW"/>
</dbReference>
<feature type="transmembrane region" description="Helical" evidence="17">
    <location>
        <begin position="264"/>
        <end position="285"/>
    </location>
</feature>
<dbReference type="GO" id="GO:0015771">
    <property type="term" value="P:trehalose transport"/>
    <property type="evidence" value="ECO:0007669"/>
    <property type="project" value="TreeGrafter"/>
</dbReference>
<evidence type="ECO:0000256" key="14">
    <source>
        <dbReference type="ARBA" id="ARBA00074554"/>
    </source>
</evidence>
<dbReference type="InterPro" id="IPR003352">
    <property type="entry name" value="PTS_EIIC"/>
</dbReference>
<evidence type="ECO:0000256" key="3">
    <source>
        <dbReference type="ARBA" id="ARBA00022475"/>
    </source>
</evidence>
<keyword evidence="3" id="KW-1003">Cell membrane</keyword>
<dbReference type="SUPFAM" id="SSF55604">
    <property type="entry name" value="Glucose permease domain IIB"/>
    <property type="match status" value="1"/>
</dbReference>
<evidence type="ECO:0000256" key="13">
    <source>
        <dbReference type="ARBA" id="ARBA00048931"/>
    </source>
</evidence>
<gene>
    <name evidence="21" type="ORF">FC66_GL001359</name>
</gene>
<dbReference type="NCBIfam" id="TIGR01995">
    <property type="entry name" value="PTS-II-ABC-beta"/>
    <property type="match status" value="1"/>
</dbReference>
<dbReference type="PANTHER" id="PTHR30175">
    <property type="entry name" value="PHOSPHOTRANSFERASE SYSTEM TRANSPORT PROTEIN"/>
    <property type="match status" value="1"/>
</dbReference>
<keyword evidence="10 17" id="KW-0472">Membrane</keyword>
<protein>
    <recommendedName>
        <fullName evidence="14">PTS system sucrose-specific EIIBCA component</fullName>
        <ecNumber evidence="11">2.7.1.211</ecNumber>
    </recommendedName>
    <alternativeName>
        <fullName evidence="15">EIIBCA-Scr</fullName>
    </alternativeName>
</protein>
<keyword evidence="9 17" id="KW-1133">Transmembrane helix</keyword>
<comment type="function">
    <text evidence="12">The phosphoenolpyruvate-dependent sugar phosphotransferase system (sugar PTS), a major carbohydrate active transport system, catalyzes the phosphorylation of incoming sugar substrates concomitantly with their translocation across the cell membrane. This system is involved in sucrose transport.</text>
</comment>